<dbReference type="UniPathway" id="UPA00079"/>
<evidence type="ECO:0000256" key="3">
    <source>
        <dbReference type="HAMAP-Rule" id="MF_01934"/>
    </source>
</evidence>
<dbReference type="SUPFAM" id="SSF52096">
    <property type="entry name" value="ClpP/crotonase"/>
    <property type="match status" value="1"/>
</dbReference>
<comment type="pathway">
    <text evidence="3">Quinol/quinone metabolism; menaquinone biosynthesis.</text>
</comment>
<dbReference type="InterPro" id="IPR010198">
    <property type="entry name" value="DHNA-CoA_synthase_MenB"/>
</dbReference>
<dbReference type="GO" id="GO:0009234">
    <property type="term" value="P:menaquinone biosynthetic process"/>
    <property type="evidence" value="ECO:0007669"/>
    <property type="project" value="UniProtKB-UniRule"/>
</dbReference>
<dbReference type="PANTHER" id="PTHR43113">
    <property type="entry name" value="NUCLEOSIDE-DIPHOSPHATE-SUGAR EPIMERASE"/>
    <property type="match status" value="1"/>
</dbReference>
<dbReference type="HAMAP" id="MF_01934">
    <property type="entry name" value="MenB"/>
    <property type="match status" value="1"/>
</dbReference>
<protein>
    <recommendedName>
        <fullName evidence="3">1,4-dihydroxy-2-naphthoyl-CoA synthase</fullName>
        <shortName evidence="3">DHNA-CoA synthase</shortName>
        <ecNumber evidence="3">4.1.3.36</ecNumber>
    </recommendedName>
</protein>
<dbReference type="PANTHER" id="PTHR43113:SF1">
    <property type="entry name" value="1,4-DIHYDROXY-2-NAPHTHOYL-COA SYNTHASE, PEROXISOMAL"/>
    <property type="match status" value="1"/>
</dbReference>
<dbReference type="Gene3D" id="1.10.12.10">
    <property type="entry name" value="Lyase 2-enoyl-coa Hydratase, Chain A, domain 2"/>
    <property type="match status" value="1"/>
</dbReference>
<reference evidence="5" key="1">
    <citation type="submission" date="2017-08" db="EMBL/GenBank/DDBJ databases">
        <authorList>
            <person name="Varghese N."/>
            <person name="Submissions S."/>
        </authorList>
    </citation>
    <scope>NUCLEOTIDE SEQUENCE [LARGE SCALE GENOMIC DNA]</scope>
    <source>
        <strain evidence="5">USBA17B2</strain>
    </source>
</reference>
<evidence type="ECO:0000313" key="4">
    <source>
        <dbReference type="EMBL" id="SOC53678.1"/>
    </source>
</evidence>
<evidence type="ECO:0000313" key="5">
    <source>
        <dbReference type="Proteomes" id="UP000219688"/>
    </source>
</evidence>
<dbReference type="Proteomes" id="UP000219688">
    <property type="component" value="Unassembled WGS sequence"/>
</dbReference>
<organism evidence="4 5">
    <name type="scientific">Ornithinimicrobium cerasi</name>
    <dbReference type="NCBI Taxonomy" id="2248773"/>
    <lineage>
        <taxon>Bacteria</taxon>
        <taxon>Bacillati</taxon>
        <taxon>Actinomycetota</taxon>
        <taxon>Actinomycetes</taxon>
        <taxon>Micrococcales</taxon>
        <taxon>Ornithinimicrobiaceae</taxon>
        <taxon>Ornithinimicrobium</taxon>
    </lineage>
</organism>
<accession>A0A285VJF4</accession>
<keyword evidence="5" id="KW-1185">Reference proteome</keyword>
<dbReference type="GO" id="GO:0008935">
    <property type="term" value="F:1,4-dihydroxy-2-naphthoyl-CoA synthase activity"/>
    <property type="evidence" value="ECO:0007669"/>
    <property type="project" value="UniProtKB-UniRule"/>
</dbReference>
<dbReference type="EMBL" id="OBQK01000002">
    <property type="protein sequence ID" value="SOC53678.1"/>
    <property type="molecule type" value="Genomic_DNA"/>
</dbReference>
<feature type="binding site" description="in other chain" evidence="3">
    <location>
        <position position="81"/>
    </location>
    <ligand>
        <name>substrate</name>
        <note>ligand shared between two neighboring subunits</note>
    </ligand>
</feature>
<dbReference type="InterPro" id="IPR001753">
    <property type="entry name" value="Enoyl-CoA_hydra/iso"/>
</dbReference>
<dbReference type="InterPro" id="IPR018376">
    <property type="entry name" value="Enoyl-CoA_hyd/isom_CS"/>
</dbReference>
<comment type="function">
    <text evidence="3">Converts o-succinylbenzoyl-CoA (OSB-CoA) to 1,4-dihydroxy-2-naphthoyl-CoA (DHNA-CoA).</text>
</comment>
<feature type="binding site" description="in other chain" evidence="3">
    <location>
        <begin position="112"/>
        <end position="116"/>
    </location>
    <ligand>
        <name>substrate</name>
        <note>ligand shared between two neighboring subunits</note>
    </ligand>
</feature>
<evidence type="ECO:0000256" key="2">
    <source>
        <dbReference type="ARBA" id="ARBA00023239"/>
    </source>
</evidence>
<evidence type="ECO:0000256" key="1">
    <source>
        <dbReference type="ARBA" id="ARBA00000177"/>
    </source>
</evidence>
<dbReference type="InterPro" id="IPR029045">
    <property type="entry name" value="ClpP/crotonase-like_dom_sf"/>
</dbReference>
<dbReference type="PROSITE" id="PS00166">
    <property type="entry name" value="ENOYL_COA_HYDRATASE"/>
    <property type="match status" value="1"/>
</dbReference>
<dbReference type="Gene3D" id="3.90.226.10">
    <property type="entry name" value="2-enoyl-CoA Hydratase, Chain A, domain 1"/>
    <property type="match status" value="1"/>
</dbReference>
<dbReference type="RefSeq" id="WP_097187124.1">
    <property type="nucleotide sequence ID" value="NZ_OBQK01000002.1"/>
</dbReference>
<comment type="pathway">
    <text evidence="3">Quinol/quinone metabolism; 1,4-dihydroxy-2-naphthoate biosynthesis; 1,4-dihydroxy-2-naphthoate from chorismate: step 6/7.</text>
</comment>
<name>A0A285VJF4_9MICO</name>
<comment type="caution">
    <text evidence="3">Lacks conserved residue(s) required for the propagation of feature annotation.</text>
</comment>
<dbReference type="CDD" id="cd06558">
    <property type="entry name" value="crotonase-like"/>
    <property type="match status" value="1"/>
</dbReference>
<keyword evidence="2 3" id="KW-0456">Lyase</keyword>
<comment type="similarity">
    <text evidence="3">Belongs to the enoyl-CoA hydratase/isomerase family. MenB subfamily.</text>
</comment>
<dbReference type="EC" id="4.1.3.36" evidence="3"/>
<feature type="site" description="Important for catalysis" evidence="3">
    <location>
        <position position="81"/>
    </location>
</feature>
<feature type="binding site" evidence="3">
    <location>
        <position position="256"/>
    </location>
    <ligand>
        <name>substrate</name>
        <note>ligand shared between two neighboring subunits</note>
    </ligand>
</feature>
<dbReference type="Pfam" id="PF00378">
    <property type="entry name" value="ECH_1"/>
    <property type="match status" value="1"/>
</dbReference>
<gene>
    <name evidence="3" type="primary">menB</name>
    <name evidence="4" type="ORF">SAMN05421879_10267</name>
</gene>
<keyword evidence="3" id="KW-0474">Menaquinone biosynthesis</keyword>
<dbReference type="UniPathway" id="UPA01057">
    <property type="reaction ID" value="UER00167"/>
</dbReference>
<comment type="catalytic activity">
    <reaction evidence="1 3">
        <text>2-succinylbenzoyl-CoA + H(+) = 1,4-dihydroxy-2-naphthoyl-CoA + H2O</text>
        <dbReference type="Rhea" id="RHEA:26562"/>
        <dbReference type="ChEBI" id="CHEBI:15377"/>
        <dbReference type="ChEBI" id="CHEBI:15378"/>
        <dbReference type="ChEBI" id="CHEBI:57364"/>
        <dbReference type="ChEBI" id="CHEBI:58897"/>
        <dbReference type="EC" id="4.1.3.36"/>
    </reaction>
</comment>
<dbReference type="AlphaFoldDB" id="A0A285VJF4"/>
<feature type="binding site" description="in other chain" evidence="3">
    <location>
        <position position="144"/>
    </location>
    <ligand>
        <name>substrate</name>
        <note>ligand shared between two neighboring subunits</note>
    </ligand>
</feature>
<sequence>MIRPQEFTDITYEVEESWAVVTIDRPERYNSFRGRTVDELLSAFKHAWADSQVACVILTGAGDKAFCAGGDVKERAETGGYGETEFGLFQIQQLHQTIRDIPKPVIAAVNGVAVGGGHVLHVLCDLSVASETARFGQSGPRVGSFDAGFGSAYLARVVGEKRARQIWFLLDLYDARTAERWNLVNDVVPAEELMDKAREYARKISSYSPTALRFLKHSFNADSDHMQGLGNIAFAGLDLFVETEEAKEGANAFAEKRQPDFGPWR</sequence>
<proteinExistence type="inferred from homology"/>
<dbReference type="InterPro" id="IPR014748">
    <property type="entry name" value="Enoyl-CoA_hydra_C"/>
</dbReference>